<comment type="caution">
    <text evidence="1">The sequence shown here is derived from an EMBL/GenBank/DDBJ whole genome shotgun (WGS) entry which is preliminary data.</text>
</comment>
<protein>
    <recommendedName>
        <fullName evidence="3">DUF222 domain-containing protein</fullName>
    </recommendedName>
</protein>
<dbReference type="Proteomes" id="UP000243140">
    <property type="component" value="Unassembled WGS sequence"/>
</dbReference>
<dbReference type="EMBL" id="MVHV01000001">
    <property type="protein sequence ID" value="ORA85393.1"/>
    <property type="molecule type" value="Genomic_DNA"/>
</dbReference>
<gene>
    <name evidence="1" type="ORF">BST29_00530</name>
</gene>
<keyword evidence="2" id="KW-1185">Reference proteome</keyword>
<reference evidence="1 2" key="1">
    <citation type="submission" date="2017-02" db="EMBL/GenBank/DDBJ databases">
        <title>The new phylogeny of genus Mycobacterium.</title>
        <authorList>
            <person name="Tortoli E."/>
            <person name="Trovato A."/>
            <person name="Cirillo D.M."/>
        </authorList>
    </citation>
    <scope>NUCLEOTIDE SEQUENCE [LARGE SCALE GENOMIC DNA]</scope>
    <source>
        <strain evidence="1 2">IP1130001</strain>
    </source>
</reference>
<organism evidence="1 2">
    <name type="scientific">Mycobacterium malmoense</name>
    <dbReference type="NCBI Taxonomy" id="1780"/>
    <lineage>
        <taxon>Bacteria</taxon>
        <taxon>Bacillati</taxon>
        <taxon>Actinomycetota</taxon>
        <taxon>Actinomycetes</taxon>
        <taxon>Mycobacteriales</taxon>
        <taxon>Mycobacteriaceae</taxon>
        <taxon>Mycobacterium</taxon>
    </lineage>
</organism>
<name>A0ABX3SXH3_MYCMA</name>
<accession>A0ABX3SXH3</accession>
<proteinExistence type="predicted"/>
<evidence type="ECO:0008006" key="3">
    <source>
        <dbReference type="Google" id="ProtNLM"/>
    </source>
</evidence>
<sequence>MVAFWKSRHGEWRIELDLRPSGRFARAIAGIDSDGGTRYKERELDEGDVIAPGTTDDDGYGTTLAERAQFIVDTIRIHLARQACTLHHGDLSAIEVLLGTEIGWCPACGTRLATR</sequence>
<evidence type="ECO:0000313" key="1">
    <source>
        <dbReference type="EMBL" id="ORA85393.1"/>
    </source>
</evidence>
<dbReference type="RefSeq" id="WP_083008733.1">
    <property type="nucleotide sequence ID" value="NZ_CP060015.1"/>
</dbReference>
<evidence type="ECO:0000313" key="2">
    <source>
        <dbReference type="Proteomes" id="UP000243140"/>
    </source>
</evidence>